<dbReference type="SUPFAM" id="SSF48097">
    <property type="entry name" value="Regulator of G-protein signaling, RGS"/>
    <property type="match status" value="1"/>
</dbReference>
<name>D2UZ64_NAEGR</name>
<dbReference type="Gene3D" id="1.10.167.10">
    <property type="entry name" value="Regulator of G-protein Signalling 4, domain 2"/>
    <property type="match status" value="1"/>
</dbReference>
<dbReference type="Proteomes" id="UP000006671">
    <property type="component" value="Unassembled WGS sequence"/>
</dbReference>
<protein>
    <submittedName>
        <fullName evidence="4">Predicted protein</fullName>
    </submittedName>
</protein>
<feature type="compositionally biased region" description="Polar residues" evidence="1">
    <location>
        <begin position="1"/>
        <end position="16"/>
    </location>
</feature>
<dbReference type="InterPro" id="IPR036305">
    <property type="entry name" value="RGS_sf"/>
</dbReference>
<dbReference type="SMART" id="SM00315">
    <property type="entry name" value="RGS"/>
    <property type="match status" value="1"/>
</dbReference>
<feature type="transmembrane region" description="Helical" evidence="2">
    <location>
        <begin position="329"/>
        <end position="349"/>
    </location>
</feature>
<feature type="domain" description="RGS" evidence="3">
    <location>
        <begin position="367"/>
        <end position="516"/>
    </location>
</feature>
<evidence type="ECO:0000313" key="4">
    <source>
        <dbReference type="EMBL" id="EFC49890.1"/>
    </source>
</evidence>
<dbReference type="InterPro" id="IPR016137">
    <property type="entry name" value="RGS"/>
</dbReference>
<evidence type="ECO:0000256" key="2">
    <source>
        <dbReference type="SAM" id="Phobius"/>
    </source>
</evidence>
<organism evidence="5">
    <name type="scientific">Naegleria gruberi</name>
    <name type="common">Amoeba</name>
    <dbReference type="NCBI Taxonomy" id="5762"/>
    <lineage>
        <taxon>Eukaryota</taxon>
        <taxon>Discoba</taxon>
        <taxon>Heterolobosea</taxon>
        <taxon>Tetramitia</taxon>
        <taxon>Eutetramitia</taxon>
        <taxon>Vahlkampfiidae</taxon>
        <taxon>Naegleria</taxon>
    </lineage>
</organism>
<dbReference type="KEGG" id="ngr:NAEGRDRAFT_61826"/>
<dbReference type="EMBL" id="GG738846">
    <property type="protein sequence ID" value="EFC49890.1"/>
    <property type="molecule type" value="Genomic_DNA"/>
</dbReference>
<dbReference type="GeneID" id="8852726"/>
<evidence type="ECO:0000313" key="5">
    <source>
        <dbReference type="Proteomes" id="UP000006671"/>
    </source>
</evidence>
<gene>
    <name evidence="4" type="ORF">NAEGRDRAFT_61826</name>
</gene>
<dbReference type="OrthoDB" id="10437184at2759"/>
<keyword evidence="2" id="KW-0472">Membrane</keyword>
<keyword evidence="2" id="KW-1133">Transmembrane helix</keyword>
<accession>D2UZ64</accession>
<reference evidence="4 5" key="1">
    <citation type="journal article" date="2010" name="Cell">
        <title>The genome of Naegleria gruberi illuminates early eukaryotic versatility.</title>
        <authorList>
            <person name="Fritz-Laylin L.K."/>
            <person name="Prochnik S.E."/>
            <person name="Ginger M.L."/>
            <person name="Dacks J.B."/>
            <person name="Carpenter M.L."/>
            <person name="Field M.C."/>
            <person name="Kuo A."/>
            <person name="Paredez A."/>
            <person name="Chapman J."/>
            <person name="Pham J."/>
            <person name="Shu S."/>
            <person name="Neupane R."/>
            <person name="Cipriano M."/>
            <person name="Mancuso J."/>
            <person name="Tu H."/>
            <person name="Salamov A."/>
            <person name="Lindquist E."/>
            <person name="Shapiro H."/>
            <person name="Lucas S."/>
            <person name="Grigoriev I.V."/>
            <person name="Cande W.Z."/>
            <person name="Fulton C."/>
            <person name="Rokhsar D.S."/>
            <person name="Dawson S.C."/>
        </authorList>
    </citation>
    <scope>NUCLEOTIDE SEQUENCE [LARGE SCALE GENOMIC DNA]</scope>
    <source>
        <strain evidence="4 5">NEG-M</strain>
    </source>
</reference>
<feature type="transmembrane region" description="Helical" evidence="2">
    <location>
        <begin position="157"/>
        <end position="180"/>
    </location>
</feature>
<dbReference type="InterPro" id="IPR044926">
    <property type="entry name" value="RGS_subdomain_2"/>
</dbReference>
<feature type="region of interest" description="Disordered" evidence="1">
    <location>
        <begin position="1"/>
        <end position="61"/>
    </location>
</feature>
<proteinExistence type="predicted"/>
<evidence type="ECO:0000256" key="1">
    <source>
        <dbReference type="SAM" id="MobiDB-lite"/>
    </source>
</evidence>
<dbReference type="OMA" id="CEMISEH"/>
<sequence>MSNSTTSTHPNATPMQLTADHIESSNDNSPTLIELKEVNNKEEEEQTQQQETNFEDDNDVCSDSDSVYVQVATRKTQRLTLTSIKPQIDKFRIDRAQNSSPIASGNVAGNNLTTVKKPTTESIFTKTTAKTGKSGKSSLSSVTFRIPTCCGMIELNLVRVLSLLGMLLNIGAFIAIAVIVGNAFKLDAKKETNLLLLRTEFLTNYYKIDCIVKTACVTGDIQLVAEYNMLQPNASQQLLELKKNLPAESLKNLKLDFASPQYVGLNNLIMGYIAQGDLDSANSVRKSLSYLIMDGYTNILLNIVRTEIDKLSEEKQDYLRLFGAVNMSMVLFGVAISVPIVLLIFAIALSTDVASKRKLNKATGIMIMEAIASEKYNPIFKTFCEKESCLDYFTLLDNCHDYHELCDRAHDLRYSNHTYGNDHSELNSASSISEDKIHKEQFETIERNKYEVAFKIFSEFIDPNGETPIKTSKILQDRVKNVLDEFNVGSVLDDDLFDELEKQVCEMISEHFIKFKQQIKQKRRQINSKNKIEKVNK</sequence>
<dbReference type="RefSeq" id="XP_002682634.1">
    <property type="nucleotide sequence ID" value="XM_002682588.1"/>
</dbReference>
<dbReference type="VEuPathDB" id="AmoebaDB:NAEGRDRAFT_61826"/>
<dbReference type="InParanoid" id="D2UZ64"/>
<dbReference type="AlphaFoldDB" id="D2UZ64"/>
<evidence type="ECO:0000259" key="3">
    <source>
        <dbReference type="SMART" id="SM00315"/>
    </source>
</evidence>
<keyword evidence="2" id="KW-0812">Transmembrane</keyword>
<keyword evidence="5" id="KW-1185">Reference proteome</keyword>
<dbReference type="Pfam" id="PF00615">
    <property type="entry name" value="RGS"/>
    <property type="match status" value="1"/>
</dbReference>